<evidence type="ECO:0000256" key="3">
    <source>
        <dbReference type="ARBA" id="ARBA00022448"/>
    </source>
</evidence>
<evidence type="ECO:0000256" key="2">
    <source>
        <dbReference type="ARBA" id="ARBA00005417"/>
    </source>
</evidence>
<dbReference type="FunFam" id="3.40.50.300:FF:000127">
    <property type="entry name" value="Ribose import ATP-binding protein RbsA"/>
    <property type="match status" value="1"/>
</dbReference>
<keyword evidence="13" id="KW-1185">Reference proteome</keyword>
<evidence type="ECO:0000256" key="6">
    <source>
        <dbReference type="ARBA" id="ARBA00022737"/>
    </source>
</evidence>
<proteinExistence type="inferred from homology"/>
<evidence type="ECO:0000259" key="11">
    <source>
        <dbReference type="PROSITE" id="PS50893"/>
    </source>
</evidence>
<dbReference type="RefSeq" id="WP_109768283.1">
    <property type="nucleotide sequence ID" value="NZ_QFWV02000008.1"/>
</dbReference>
<organism evidence="12 13">
    <name type="scientific">Oceaniradius stylonematis</name>
    <dbReference type="NCBI Taxonomy" id="2184161"/>
    <lineage>
        <taxon>Bacteria</taxon>
        <taxon>Pseudomonadati</taxon>
        <taxon>Pseudomonadota</taxon>
        <taxon>Alphaproteobacteria</taxon>
        <taxon>Hyphomicrobiales</taxon>
        <taxon>Ahrensiaceae</taxon>
        <taxon>Oceaniradius</taxon>
    </lineage>
</organism>
<dbReference type="OrthoDB" id="9805029at2"/>
<evidence type="ECO:0000256" key="8">
    <source>
        <dbReference type="ARBA" id="ARBA00022840"/>
    </source>
</evidence>
<dbReference type="GO" id="GO:0005886">
    <property type="term" value="C:plasma membrane"/>
    <property type="evidence" value="ECO:0007669"/>
    <property type="project" value="UniProtKB-SubCell"/>
</dbReference>
<dbReference type="CDD" id="cd03215">
    <property type="entry name" value="ABC_Carb_Monos_II"/>
    <property type="match status" value="1"/>
</dbReference>
<evidence type="ECO:0000256" key="10">
    <source>
        <dbReference type="ARBA" id="ARBA00023136"/>
    </source>
</evidence>
<accession>A0A3A8A6L1</accession>
<feature type="domain" description="ABC transporter" evidence="11">
    <location>
        <begin position="8"/>
        <end position="243"/>
    </location>
</feature>
<evidence type="ECO:0000256" key="5">
    <source>
        <dbReference type="ARBA" id="ARBA00022597"/>
    </source>
</evidence>
<evidence type="ECO:0000256" key="7">
    <source>
        <dbReference type="ARBA" id="ARBA00022741"/>
    </source>
</evidence>
<evidence type="ECO:0000313" key="13">
    <source>
        <dbReference type="Proteomes" id="UP000246132"/>
    </source>
</evidence>
<dbReference type="PROSITE" id="PS50893">
    <property type="entry name" value="ABC_TRANSPORTER_2"/>
    <property type="match status" value="2"/>
</dbReference>
<name>A0A3A8A6L1_9HYPH</name>
<keyword evidence="4" id="KW-1003">Cell membrane</keyword>
<comment type="subcellular location">
    <subcellularLocation>
        <location evidence="1">Cell membrane</location>
        <topology evidence="1">Peripheral membrane protein</topology>
    </subcellularLocation>
</comment>
<feature type="domain" description="ABC transporter" evidence="11">
    <location>
        <begin position="242"/>
        <end position="497"/>
    </location>
</feature>
<dbReference type="Gene3D" id="3.40.50.300">
    <property type="entry name" value="P-loop containing nucleotide triphosphate hydrolases"/>
    <property type="match status" value="2"/>
</dbReference>
<keyword evidence="6" id="KW-0677">Repeat</keyword>
<dbReference type="AlphaFoldDB" id="A0A3A8A6L1"/>
<dbReference type="InterPro" id="IPR017871">
    <property type="entry name" value="ABC_transporter-like_CS"/>
</dbReference>
<keyword evidence="7" id="KW-0547">Nucleotide-binding</keyword>
<dbReference type="PROSITE" id="PS00211">
    <property type="entry name" value="ABC_TRANSPORTER_1"/>
    <property type="match status" value="1"/>
</dbReference>
<sequence length="499" mass="53303">MSAVATALRMRGISKTFPGVKALSNVNLTVDFGRVHAIVGENGAGKSTLMKVLSGTYLPTTGTTDIAGVEVRMRKPADAQRLGIRMVHQELNLVPDLTVAENVYLGRMPRKWGLADKAKMVRDAAAILDELGAAIDPKARLGDLSISQQQLVEIAKAYAAGPRIIVLDEPTSSLSEHETAALFRILRKMKQEGIAIVYISHRLKEVLEIADDVTILRDGSMIDTRPADGITAAEMIRLMVGREVTNVFPKTPSEIGAPVLKVAGLGDGYNFRDVSFEVRAGEILGLTGLVGAGRTELARAVFGMARVTEGRVEIGGKPVAINSPAAAVRAGIAYVPEDRKDDGIVPSLSVRENISLPVLRKLSRFGRVSMSADRKLAESYTKDFSIVPPDPERRISLLSGGNQQKAVISKWLSTNPSVLILDEPTRGVDVGAKAEIHRIIGELVAGGMAVVMISSELSEVLGVCDRVVVMRDGHASAPVERAALSEARIMALATGEEAA</sequence>
<dbReference type="PANTHER" id="PTHR43790:SF3">
    <property type="entry name" value="D-ALLOSE IMPORT ATP-BINDING PROTEIN ALSA-RELATED"/>
    <property type="match status" value="1"/>
</dbReference>
<gene>
    <name evidence="12" type="ORF">DEM25_015225</name>
</gene>
<dbReference type="InterPro" id="IPR003439">
    <property type="entry name" value="ABC_transporter-like_ATP-bd"/>
</dbReference>
<protein>
    <submittedName>
        <fullName evidence="12">Sugar ABC transporter ATP-binding protein</fullName>
    </submittedName>
</protein>
<dbReference type="GO" id="GO:0016887">
    <property type="term" value="F:ATP hydrolysis activity"/>
    <property type="evidence" value="ECO:0007669"/>
    <property type="project" value="InterPro"/>
</dbReference>
<dbReference type="SUPFAM" id="SSF52540">
    <property type="entry name" value="P-loop containing nucleoside triphosphate hydrolases"/>
    <property type="match status" value="2"/>
</dbReference>
<dbReference type="InterPro" id="IPR003593">
    <property type="entry name" value="AAA+_ATPase"/>
</dbReference>
<dbReference type="Proteomes" id="UP000246132">
    <property type="component" value="Unassembled WGS sequence"/>
</dbReference>
<evidence type="ECO:0000256" key="9">
    <source>
        <dbReference type="ARBA" id="ARBA00022967"/>
    </source>
</evidence>
<keyword evidence="5" id="KW-0762">Sugar transport</keyword>
<keyword evidence="3" id="KW-0813">Transport</keyword>
<evidence type="ECO:0000256" key="1">
    <source>
        <dbReference type="ARBA" id="ARBA00004202"/>
    </source>
</evidence>
<comment type="caution">
    <text evidence="12">The sequence shown here is derived from an EMBL/GenBank/DDBJ whole genome shotgun (WGS) entry which is preliminary data.</text>
</comment>
<keyword evidence="9" id="KW-1278">Translocase</keyword>
<dbReference type="InterPro" id="IPR027417">
    <property type="entry name" value="P-loop_NTPase"/>
</dbReference>
<reference evidence="12 13" key="1">
    <citation type="journal article" date="2018" name="Int. J. Syst. Bacteriol.">
        <title>Oceaniradius stylonemae gen. nov., sp. nov., isolated from a red alga, Stylonema cornu-cervi.</title>
        <authorList>
            <person name="Jeong S."/>
        </authorList>
    </citation>
    <scope>NUCLEOTIDE SEQUENCE [LARGE SCALE GENOMIC DNA]</scope>
    <source>
        <strain evidence="12 13">StC1</strain>
    </source>
</reference>
<dbReference type="CDD" id="cd03216">
    <property type="entry name" value="ABC_Carb_Monos_I"/>
    <property type="match status" value="1"/>
</dbReference>
<dbReference type="Pfam" id="PF00005">
    <property type="entry name" value="ABC_tran"/>
    <property type="match status" value="2"/>
</dbReference>
<dbReference type="SMART" id="SM00382">
    <property type="entry name" value="AAA"/>
    <property type="match status" value="2"/>
</dbReference>
<dbReference type="PANTHER" id="PTHR43790">
    <property type="entry name" value="CARBOHYDRATE TRANSPORT ATP-BINDING PROTEIN MG119-RELATED"/>
    <property type="match status" value="1"/>
</dbReference>
<comment type="similarity">
    <text evidence="2">Belongs to the ABC transporter superfamily.</text>
</comment>
<dbReference type="GO" id="GO:0005524">
    <property type="term" value="F:ATP binding"/>
    <property type="evidence" value="ECO:0007669"/>
    <property type="project" value="UniProtKB-KW"/>
</dbReference>
<evidence type="ECO:0000256" key="4">
    <source>
        <dbReference type="ARBA" id="ARBA00022475"/>
    </source>
</evidence>
<evidence type="ECO:0000313" key="12">
    <source>
        <dbReference type="EMBL" id="RKF05912.1"/>
    </source>
</evidence>
<keyword evidence="8 12" id="KW-0067">ATP-binding</keyword>
<keyword evidence="10" id="KW-0472">Membrane</keyword>
<dbReference type="EMBL" id="QFWV02000008">
    <property type="protein sequence ID" value="RKF05912.1"/>
    <property type="molecule type" value="Genomic_DNA"/>
</dbReference>
<dbReference type="InterPro" id="IPR050107">
    <property type="entry name" value="ABC_carbohydrate_import_ATPase"/>
</dbReference>